<evidence type="ECO:0000313" key="2">
    <source>
        <dbReference type="EMBL" id="KAL0015798.1"/>
    </source>
</evidence>
<evidence type="ECO:0000313" key="3">
    <source>
        <dbReference type="Proteomes" id="UP001459277"/>
    </source>
</evidence>
<dbReference type="Proteomes" id="UP001459277">
    <property type="component" value="Unassembled WGS sequence"/>
</dbReference>
<feature type="domain" description="Zinc knuckle CX2CX4HX4C" evidence="1">
    <location>
        <begin position="96"/>
        <end position="126"/>
    </location>
</feature>
<accession>A0AAW2DYR0</accession>
<comment type="caution">
    <text evidence="2">The sequence shown here is derived from an EMBL/GenBank/DDBJ whole genome shotgun (WGS) entry which is preliminary data.</text>
</comment>
<dbReference type="EMBL" id="JAZDWU010000001">
    <property type="protein sequence ID" value="KAL0015798.1"/>
    <property type="molecule type" value="Genomic_DNA"/>
</dbReference>
<sequence>MVNKRRPSHPKEVESKPILARNRVYLINHMGPSPWPSLPMAIQRKPEKHQSLAGKVVGLDITGNGGGDWRRFTRIGVEVNYTQPLLTGVFLPHPNLNDMWISLKYEKIYELCYNCSIIGHKEKHCQGDTFYLQNLHGIMFFAVGSWLRPENDRIPTDAYQKSNHPSSELEAELSCLINPYTFRASDTIHPVQGSPCISTTSPLPWTAYLMPIVELNPANT</sequence>
<dbReference type="Pfam" id="PF14392">
    <property type="entry name" value="zf-CCHC_4"/>
    <property type="match status" value="1"/>
</dbReference>
<reference evidence="2 3" key="1">
    <citation type="submission" date="2024-01" db="EMBL/GenBank/DDBJ databases">
        <title>A telomere-to-telomere, gap-free genome of sweet tea (Lithocarpus litseifolius).</title>
        <authorList>
            <person name="Zhou J."/>
        </authorList>
    </citation>
    <scope>NUCLEOTIDE SEQUENCE [LARGE SCALE GENOMIC DNA]</scope>
    <source>
        <strain evidence="2">Zhou-2022a</strain>
        <tissue evidence="2">Leaf</tissue>
    </source>
</reference>
<gene>
    <name evidence="2" type="ORF">SO802_002867</name>
</gene>
<evidence type="ECO:0000259" key="1">
    <source>
        <dbReference type="Pfam" id="PF14392"/>
    </source>
</evidence>
<proteinExistence type="predicted"/>
<organism evidence="2 3">
    <name type="scientific">Lithocarpus litseifolius</name>
    <dbReference type="NCBI Taxonomy" id="425828"/>
    <lineage>
        <taxon>Eukaryota</taxon>
        <taxon>Viridiplantae</taxon>
        <taxon>Streptophyta</taxon>
        <taxon>Embryophyta</taxon>
        <taxon>Tracheophyta</taxon>
        <taxon>Spermatophyta</taxon>
        <taxon>Magnoliopsida</taxon>
        <taxon>eudicotyledons</taxon>
        <taxon>Gunneridae</taxon>
        <taxon>Pentapetalae</taxon>
        <taxon>rosids</taxon>
        <taxon>fabids</taxon>
        <taxon>Fagales</taxon>
        <taxon>Fagaceae</taxon>
        <taxon>Lithocarpus</taxon>
    </lineage>
</organism>
<name>A0AAW2DYR0_9ROSI</name>
<keyword evidence="3" id="KW-1185">Reference proteome</keyword>
<protein>
    <recommendedName>
        <fullName evidence="1">Zinc knuckle CX2CX4HX4C domain-containing protein</fullName>
    </recommendedName>
</protein>
<dbReference type="AlphaFoldDB" id="A0AAW2DYR0"/>
<dbReference type="InterPro" id="IPR025836">
    <property type="entry name" value="Zn_knuckle_CX2CX4HX4C"/>
</dbReference>